<dbReference type="InterPro" id="IPR028082">
    <property type="entry name" value="Peripla_BP_I"/>
</dbReference>
<reference evidence="6 7" key="1">
    <citation type="submission" date="2020-04" db="EMBL/GenBank/DDBJ databases">
        <title>Thermobifida alba genome sequencing and assembly.</title>
        <authorList>
            <person name="Luzics S."/>
            <person name="Horvath B."/>
            <person name="Nagy I."/>
            <person name="Toth A."/>
            <person name="Nagy I."/>
            <person name="Kukolya J."/>
        </authorList>
    </citation>
    <scope>NUCLEOTIDE SEQUENCE [LARGE SCALE GENOMIC DNA]</scope>
    <source>
        <strain evidence="6 7">DSM 43795</strain>
    </source>
</reference>
<evidence type="ECO:0000259" key="5">
    <source>
        <dbReference type="Pfam" id="PF13458"/>
    </source>
</evidence>
<comment type="similarity">
    <text evidence="1">Belongs to the leucine-binding protein family.</text>
</comment>
<dbReference type="SUPFAM" id="SSF53822">
    <property type="entry name" value="Periplasmic binding protein-like I"/>
    <property type="match status" value="1"/>
</dbReference>
<evidence type="ECO:0000313" key="6">
    <source>
        <dbReference type="EMBL" id="UPT20996.1"/>
    </source>
</evidence>
<proteinExistence type="inferred from homology"/>
<evidence type="ECO:0000256" key="2">
    <source>
        <dbReference type="ARBA" id="ARBA00022729"/>
    </source>
</evidence>
<name>A0ABY4KZY6_THEAE</name>
<dbReference type="PANTHER" id="PTHR47235">
    <property type="entry name" value="BLR6548 PROTEIN"/>
    <property type="match status" value="1"/>
</dbReference>
<dbReference type="Pfam" id="PF13458">
    <property type="entry name" value="Peripla_BP_6"/>
    <property type="match status" value="1"/>
</dbReference>
<dbReference type="CDD" id="cd06343">
    <property type="entry name" value="PBP1_ABC_ligand_binding-like"/>
    <property type="match status" value="1"/>
</dbReference>
<dbReference type="RefSeq" id="WP_248593294.1">
    <property type="nucleotide sequence ID" value="NZ_BAABEB010000027.1"/>
</dbReference>
<sequence>MRKPIAVAAGALALSLLATSCGGAGEVEEGAGADLDVSVGVTDDTVTIGTHQPLTGPASAGYLAISQGASAVFEYINAQGGVHGRTIEYLVKDDVYDPTKTVEVTQELVEGEEIFAMLGGLGTPTHSKVIQYLNDKGVPDLFPSSGALMWNDPEQYPLTYGYQVDYTKEAKVLAEYIAENLPDAKVGYYYQNDDVGTDSIAGLDQYLADAVVADQSYESTAPEAVGGQISALKEAGADLIVCACIPAFAALGILNAAGQGYHPQWVISSIGSDTPTLRGLLKEYAEDDELPVDQILDGIITSGYLPQANMTDDPWTQFFTEIHEEYGEGELTNTRIYGMVQAVMFARALKAAGENPTRQSLVDAVEAMDWNGPGLVPFASSADDHGGHAGVLVQQYKAGEDGGTLERLQEPRVTDREGGEIVPAEHERLTPEEYDFHD</sequence>
<dbReference type="Gene3D" id="3.40.50.2300">
    <property type="match status" value="2"/>
</dbReference>
<feature type="domain" description="Leucine-binding protein" evidence="5">
    <location>
        <begin position="45"/>
        <end position="399"/>
    </location>
</feature>
<gene>
    <name evidence="6" type="ORF">FOF52_08510</name>
</gene>
<keyword evidence="2 4" id="KW-0732">Signal</keyword>
<dbReference type="PANTHER" id="PTHR47235:SF1">
    <property type="entry name" value="BLR6548 PROTEIN"/>
    <property type="match status" value="1"/>
</dbReference>
<protein>
    <submittedName>
        <fullName evidence="6">ABC transporter substrate-binding protein</fullName>
    </submittedName>
</protein>
<accession>A0ABY4KZY6</accession>
<feature type="signal peptide" evidence="4">
    <location>
        <begin position="1"/>
        <end position="24"/>
    </location>
</feature>
<evidence type="ECO:0000256" key="1">
    <source>
        <dbReference type="ARBA" id="ARBA00010062"/>
    </source>
</evidence>
<dbReference type="InterPro" id="IPR028081">
    <property type="entry name" value="Leu-bd"/>
</dbReference>
<keyword evidence="7" id="KW-1185">Reference proteome</keyword>
<feature type="chain" id="PRO_5046210727" evidence="4">
    <location>
        <begin position="25"/>
        <end position="438"/>
    </location>
</feature>
<dbReference type="EMBL" id="CP051627">
    <property type="protein sequence ID" value="UPT20996.1"/>
    <property type="molecule type" value="Genomic_DNA"/>
</dbReference>
<evidence type="ECO:0000256" key="3">
    <source>
        <dbReference type="SAM" id="MobiDB-lite"/>
    </source>
</evidence>
<dbReference type="Proteomes" id="UP000832041">
    <property type="component" value="Chromosome"/>
</dbReference>
<evidence type="ECO:0000256" key="4">
    <source>
        <dbReference type="SAM" id="SignalP"/>
    </source>
</evidence>
<feature type="region of interest" description="Disordered" evidence="3">
    <location>
        <begin position="412"/>
        <end position="438"/>
    </location>
</feature>
<evidence type="ECO:0000313" key="7">
    <source>
        <dbReference type="Proteomes" id="UP000832041"/>
    </source>
</evidence>
<dbReference type="PROSITE" id="PS51257">
    <property type="entry name" value="PROKAR_LIPOPROTEIN"/>
    <property type="match status" value="1"/>
</dbReference>
<organism evidence="6 7">
    <name type="scientific">Thermobifida alba</name>
    <name type="common">Thermomonospora alba</name>
    <dbReference type="NCBI Taxonomy" id="53522"/>
    <lineage>
        <taxon>Bacteria</taxon>
        <taxon>Bacillati</taxon>
        <taxon>Actinomycetota</taxon>
        <taxon>Actinomycetes</taxon>
        <taxon>Streptosporangiales</taxon>
        <taxon>Nocardiopsidaceae</taxon>
        <taxon>Thermobifida</taxon>
    </lineage>
</organism>